<keyword evidence="5" id="KW-0999">Mitochondrion inner membrane</keyword>
<evidence type="ECO:0000256" key="2">
    <source>
        <dbReference type="ARBA" id="ARBA00006498"/>
    </source>
</evidence>
<sequence>MGFYDSISSLSTYFTTVHAEELEVIDIVIVPEEEQYLNAHEIYNCFILNPHNSSHSIISAFVLTGGCTKRTEEGSTESCAEEFYHFVHCIDHCAAEKVYAKLA</sequence>
<comment type="similarity">
    <text evidence="2">Belongs to the UQCRH/QCR6 family.</text>
</comment>
<evidence type="ECO:0000313" key="11">
    <source>
        <dbReference type="Proteomes" id="UP000245383"/>
    </source>
</evidence>
<evidence type="ECO:0000256" key="6">
    <source>
        <dbReference type="ARBA" id="ARBA00022982"/>
    </source>
</evidence>
<dbReference type="InterPro" id="IPR023184">
    <property type="entry name" value="Ubol_cytC_Rdtase_hinge_dom"/>
</dbReference>
<evidence type="ECO:0000259" key="9">
    <source>
        <dbReference type="Pfam" id="PF02320"/>
    </source>
</evidence>
<comment type="caution">
    <text evidence="10">The sequence shown here is derived from an EMBL/GenBank/DDBJ whole genome shotgun (WGS) entry which is preliminary data.</text>
</comment>
<dbReference type="AlphaFoldDB" id="A0A2T9YKG2"/>
<organism evidence="10 11">
    <name type="scientific">Smittium simulii</name>
    <dbReference type="NCBI Taxonomy" id="133385"/>
    <lineage>
        <taxon>Eukaryota</taxon>
        <taxon>Fungi</taxon>
        <taxon>Fungi incertae sedis</taxon>
        <taxon>Zoopagomycota</taxon>
        <taxon>Kickxellomycotina</taxon>
        <taxon>Harpellomycetes</taxon>
        <taxon>Harpellales</taxon>
        <taxon>Legeriomycetaceae</taxon>
        <taxon>Smittium</taxon>
    </lineage>
</organism>
<evidence type="ECO:0000256" key="1">
    <source>
        <dbReference type="ARBA" id="ARBA00004273"/>
    </source>
</evidence>
<evidence type="ECO:0000256" key="5">
    <source>
        <dbReference type="ARBA" id="ARBA00022792"/>
    </source>
</evidence>
<dbReference type="Proteomes" id="UP000245383">
    <property type="component" value="Unassembled WGS sequence"/>
</dbReference>
<evidence type="ECO:0000313" key="10">
    <source>
        <dbReference type="EMBL" id="PVU92832.1"/>
    </source>
</evidence>
<dbReference type="SUPFAM" id="SSF81531">
    <property type="entry name" value="Non-heme 11 kDa protein of cytochrome bc1 complex (Ubiquinol-cytochrome c reductase)"/>
    <property type="match status" value="1"/>
</dbReference>
<dbReference type="Pfam" id="PF02320">
    <property type="entry name" value="UCR_hinge"/>
    <property type="match status" value="1"/>
</dbReference>
<name>A0A2T9YKG2_9FUNG</name>
<evidence type="ECO:0000256" key="3">
    <source>
        <dbReference type="ARBA" id="ARBA00022448"/>
    </source>
</evidence>
<proteinExistence type="inferred from homology"/>
<gene>
    <name evidence="10" type="ORF">BB561_003591</name>
</gene>
<dbReference type="InterPro" id="IPR036811">
    <property type="entry name" value="Ubol_cytC_Rdtase_hinge_dom_sf"/>
</dbReference>
<keyword evidence="6" id="KW-0249">Electron transport</keyword>
<keyword evidence="8" id="KW-0472">Membrane</keyword>
<dbReference type="GO" id="GO:0005743">
    <property type="term" value="C:mitochondrial inner membrane"/>
    <property type="evidence" value="ECO:0007669"/>
    <property type="project" value="UniProtKB-SubCell"/>
</dbReference>
<dbReference type="OrthoDB" id="405848at2759"/>
<keyword evidence="11" id="KW-1185">Reference proteome</keyword>
<dbReference type="EMBL" id="MBFR01000148">
    <property type="protein sequence ID" value="PVU92832.1"/>
    <property type="molecule type" value="Genomic_DNA"/>
</dbReference>
<keyword evidence="4" id="KW-0679">Respiratory chain</keyword>
<keyword evidence="3" id="KW-0813">Transport</keyword>
<protein>
    <recommendedName>
        <fullName evidence="9">Ubiquinol-cytochrome C reductase hinge domain-containing protein</fullName>
    </recommendedName>
</protein>
<keyword evidence="7" id="KW-0496">Mitochondrion</keyword>
<comment type="subcellular location">
    <subcellularLocation>
        <location evidence="1">Mitochondrion inner membrane</location>
    </subcellularLocation>
</comment>
<evidence type="ECO:0000256" key="8">
    <source>
        <dbReference type="ARBA" id="ARBA00023136"/>
    </source>
</evidence>
<feature type="domain" description="Ubiquinol-cytochrome C reductase hinge" evidence="9">
    <location>
        <begin position="67"/>
        <end position="102"/>
    </location>
</feature>
<evidence type="ECO:0000256" key="7">
    <source>
        <dbReference type="ARBA" id="ARBA00023128"/>
    </source>
</evidence>
<dbReference type="Gene3D" id="1.10.287.20">
    <property type="entry name" value="Ubiquinol-cytochrome C reductase hinge domain"/>
    <property type="match status" value="1"/>
</dbReference>
<reference evidence="10 11" key="1">
    <citation type="journal article" date="2018" name="MBio">
        <title>Comparative Genomics Reveals the Core Gene Toolbox for the Fungus-Insect Symbiosis.</title>
        <authorList>
            <person name="Wang Y."/>
            <person name="Stata M."/>
            <person name="Wang W."/>
            <person name="Stajich J.E."/>
            <person name="White M.M."/>
            <person name="Moncalvo J.M."/>
        </authorList>
    </citation>
    <scope>NUCLEOTIDE SEQUENCE [LARGE SCALE GENOMIC DNA]</scope>
    <source>
        <strain evidence="10 11">SWE-8-4</strain>
    </source>
</reference>
<accession>A0A2T9YKG2</accession>
<evidence type="ECO:0000256" key="4">
    <source>
        <dbReference type="ARBA" id="ARBA00022660"/>
    </source>
</evidence>